<feature type="transmembrane region" description="Helical" evidence="6">
    <location>
        <begin position="282"/>
        <end position="300"/>
    </location>
</feature>
<evidence type="ECO:0000256" key="4">
    <source>
        <dbReference type="ARBA" id="ARBA00022989"/>
    </source>
</evidence>
<name>A0A6G7YPY4_9SPHN</name>
<keyword evidence="4 6" id="KW-1133">Transmembrane helix</keyword>
<evidence type="ECO:0000256" key="5">
    <source>
        <dbReference type="ARBA" id="ARBA00023136"/>
    </source>
</evidence>
<evidence type="ECO:0000256" key="1">
    <source>
        <dbReference type="ARBA" id="ARBA00004429"/>
    </source>
</evidence>
<dbReference type="InterPro" id="IPR005275">
    <property type="entry name" value="Lfuc_symporter_FucP"/>
</dbReference>
<dbReference type="InterPro" id="IPR020846">
    <property type="entry name" value="MFS_dom"/>
</dbReference>
<dbReference type="PANTHER" id="PTHR43702">
    <property type="entry name" value="L-FUCOSE-PROTON SYMPORTER"/>
    <property type="match status" value="1"/>
</dbReference>
<evidence type="ECO:0000256" key="2">
    <source>
        <dbReference type="ARBA" id="ARBA00022475"/>
    </source>
</evidence>
<dbReference type="Pfam" id="PF07690">
    <property type="entry name" value="MFS_1"/>
    <property type="match status" value="1"/>
</dbReference>
<dbReference type="NCBIfam" id="TIGR00885">
    <property type="entry name" value="fucP"/>
    <property type="match status" value="1"/>
</dbReference>
<feature type="transmembrane region" description="Helical" evidence="6">
    <location>
        <begin position="74"/>
        <end position="94"/>
    </location>
</feature>
<dbReference type="AlphaFoldDB" id="A0A6G7YPY4"/>
<evidence type="ECO:0000313" key="8">
    <source>
        <dbReference type="EMBL" id="QIK78802.1"/>
    </source>
</evidence>
<feature type="transmembrane region" description="Helical" evidence="6">
    <location>
        <begin position="395"/>
        <end position="415"/>
    </location>
</feature>
<dbReference type="CDD" id="cd17394">
    <property type="entry name" value="MFS_FucP_like"/>
    <property type="match status" value="1"/>
</dbReference>
<dbReference type="KEGG" id="spii:G7077_07745"/>
<feature type="domain" description="Major facilitator superfamily (MFS) profile" evidence="7">
    <location>
        <begin position="13"/>
        <end position="420"/>
    </location>
</feature>
<dbReference type="PANTHER" id="PTHR43702:SF11">
    <property type="entry name" value="L-FUCOSE-PROTON SYMPORTER"/>
    <property type="match status" value="1"/>
</dbReference>
<dbReference type="PROSITE" id="PS50850">
    <property type="entry name" value="MFS"/>
    <property type="match status" value="1"/>
</dbReference>
<feature type="transmembrane region" description="Helical" evidence="6">
    <location>
        <begin position="336"/>
        <end position="358"/>
    </location>
</feature>
<evidence type="ECO:0000256" key="3">
    <source>
        <dbReference type="ARBA" id="ARBA00022692"/>
    </source>
</evidence>
<evidence type="ECO:0000256" key="6">
    <source>
        <dbReference type="SAM" id="Phobius"/>
    </source>
</evidence>
<accession>A0A6G7YPY4</accession>
<dbReference type="GO" id="GO:0005886">
    <property type="term" value="C:plasma membrane"/>
    <property type="evidence" value="ECO:0007669"/>
    <property type="project" value="UniProtKB-SubCell"/>
</dbReference>
<proteinExistence type="predicted"/>
<dbReference type="GO" id="GO:0015535">
    <property type="term" value="F:fucose:proton symporter activity"/>
    <property type="evidence" value="ECO:0007669"/>
    <property type="project" value="InterPro"/>
</dbReference>
<evidence type="ECO:0000313" key="9">
    <source>
        <dbReference type="Proteomes" id="UP000503222"/>
    </source>
</evidence>
<organism evidence="8 9">
    <name type="scientific">Sphingomonas piscis</name>
    <dbReference type="NCBI Taxonomy" id="2714943"/>
    <lineage>
        <taxon>Bacteria</taxon>
        <taxon>Pseudomonadati</taxon>
        <taxon>Pseudomonadota</taxon>
        <taxon>Alphaproteobacteria</taxon>
        <taxon>Sphingomonadales</taxon>
        <taxon>Sphingomonadaceae</taxon>
        <taxon>Sphingomonas</taxon>
    </lineage>
</organism>
<dbReference type="InterPro" id="IPR050375">
    <property type="entry name" value="MFS_TsgA-like"/>
</dbReference>
<feature type="transmembrane region" description="Helical" evidence="6">
    <location>
        <begin position="246"/>
        <end position="270"/>
    </location>
</feature>
<protein>
    <submittedName>
        <fullName evidence="8">L-fucose:H+ symporter permease</fullName>
    </submittedName>
</protein>
<keyword evidence="9" id="KW-1185">Reference proteome</keyword>
<feature type="transmembrane region" description="Helical" evidence="6">
    <location>
        <begin position="9"/>
        <end position="27"/>
    </location>
</feature>
<keyword evidence="5 6" id="KW-0472">Membrane</keyword>
<dbReference type="EMBL" id="CP049869">
    <property type="protein sequence ID" value="QIK78802.1"/>
    <property type="molecule type" value="Genomic_DNA"/>
</dbReference>
<feature type="transmembrane region" description="Helical" evidence="6">
    <location>
        <begin position="370"/>
        <end position="389"/>
    </location>
</feature>
<dbReference type="SUPFAM" id="SSF103473">
    <property type="entry name" value="MFS general substrate transporter"/>
    <property type="match status" value="1"/>
</dbReference>
<comment type="subcellular location">
    <subcellularLocation>
        <location evidence="1">Cell inner membrane</location>
        <topology evidence="1">Multi-pass membrane protein</topology>
    </subcellularLocation>
</comment>
<feature type="transmembrane region" description="Helical" evidence="6">
    <location>
        <begin position="47"/>
        <end position="67"/>
    </location>
</feature>
<keyword evidence="2" id="KW-1003">Cell membrane</keyword>
<reference evidence="8 9" key="1">
    <citation type="submission" date="2020-03" db="EMBL/GenBank/DDBJ databases">
        <title>Sphingomonas sp. nov., isolated from fish.</title>
        <authorList>
            <person name="Hyun D.-W."/>
            <person name="Bae J.-W."/>
        </authorList>
    </citation>
    <scope>NUCLEOTIDE SEQUENCE [LARGE SCALE GENOMIC DNA]</scope>
    <source>
        <strain evidence="8 9">HDW15B</strain>
    </source>
</reference>
<feature type="transmembrane region" description="Helical" evidence="6">
    <location>
        <begin position="197"/>
        <end position="216"/>
    </location>
</feature>
<sequence>MEEDGMKRTALAPLVLIVSLFFLWGVANNLNDVLIKQFTKAFVLTDLQAGLIQFAFYLGYFLMALPAGLFMRRFGYKAAVVVGLSLYGLGALLFYPAAQIATYGMFLVALFVIASGLGFLETAANPLITVLGDSRKSEQRLNIAQSFNPPGAIAGLLIGKYWILSGIEHSEATLAGMPAAEKAAFYARETQAATGPYVALGLFVLAWAALVALTRFPAAATAQPRNEGEALPWSEALVGLARNKRLIFAVLAQFFYVGAQVGVWSFTIRYAQEATGMGERDAADWVIAALILFMIGRFIGSALMSRVNPARLMAMFALACLALAVVAAFAQGYAGLVALTGISFFMSIMFPTIFAIGVKDLGPYTQTGSSLIIMAIVGGALMPLAMGWVSTVYGSMHLAILVPAVCFGVILAFSLSNARAEEA</sequence>
<evidence type="ECO:0000259" key="7">
    <source>
        <dbReference type="PROSITE" id="PS50850"/>
    </source>
</evidence>
<dbReference type="InterPro" id="IPR011701">
    <property type="entry name" value="MFS"/>
</dbReference>
<feature type="transmembrane region" description="Helical" evidence="6">
    <location>
        <begin position="312"/>
        <end position="330"/>
    </location>
</feature>
<dbReference type="Proteomes" id="UP000503222">
    <property type="component" value="Chromosome"/>
</dbReference>
<dbReference type="InterPro" id="IPR036259">
    <property type="entry name" value="MFS_trans_sf"/>
</dbReference>
<feature type="transmembrane region" description="Helical" evidence="6">
    <location>
        <begin position="141"/>
        <end position="163"/>
    </location>
</feature>
<gene>
    <name evidence="8" type="primary">fucP</name>
    <name evidence="8" type="ORF">G7077_07745</name>
</gene>
<keyword evidence="3 6" id="KW-0812">Transmembrane</keyword>
<dbReference type="Gene3D" id="1.20.1250.20">
    <property type="entry name" value="MFS general substrate transporter like domains"/>
    <property type="match status" value="2"/>
</dbReference>